<comment type="caution">
    <text evidence="1">The sequence shown here is derived from an EMBL/GenBank/DDBJ whole genome shotgun (WGS) entry which is preliminary data.</text>
</comment>
<dbReference type="AlphaFoldDB" id="A0A8J7PGI5"/>
<proteinExistence type="predicted"/>
<dbReference type="SUPFAM" id="SSF102400">
    <property type="entry name" value="DNA polymerase III chi subunit"/>
    <property type="match status" value="1"/>
</dbReference>
<evidence type="ECO:0000313" key="2">
    <source>
        <dbReference type="Proteomes" id="UP000664414"/>
    </source>
</evidence>
<dbReference type="Gene3D" id="3.40.50.10110">
    <property type="entry name" value="DNA polymerase III subunit chi"/>
    <property type="match status" value="1"/>
</dbReference>
<reference evidence="1" key="1">
    <citation type="submission" date="2021-02" db="EMBL/GenBank/DDBJ databases">
        <title>Thiocyanate and organic carbon inputs drive convergent selection for specific autotrophic Afipia and Thiobacillus strains within complex microbiomes.</title>
        <authorList>
            <person name="Huddy R.J."/>
            <person name="Sachdeva R."/>
            <person name="Kadzinga F."/>
            <person name="Kantor R.S."/>
            <person name="Harrison S.T.L."/>
            <person name="Banfield J.F."/>
        </authorList>
    </citation>
    <scope>NUCLEOTIDE SEQUENCE</scope>
    <source>
        <strain evidence="1">SCN18_10_11_15_R4_P_38_20</strain>
    </source>
</reference>
<dbReference type="EMBL" id="JAFKGL010000010">
    <property type="protein sequence ID" value="MBN9412485.1"/>
    <property type="molecule type" value="Genomic_DNA"/>
</dbReference>
<dbReference type="PANTHER" id="PTHR38767:SF1">
    <property type="entry name" value="DNA POLYMERASE III SUBUNIT CHI"/>
    <property type="match status" value="1"/>
</dbReference>
<dbReference type="InterPro" id="IPR007459">
    <property type="entry name" value="DNA_pol3_chi"/>
</dbReference>
<dbReference type="Pfam" id="PF04364">
    <property type="entry name" value="DNA_pol3_chi"/>
    <property type="match status" value="1"/>
</dbReference>
<dbReference type="PANTHER" id="PTHR38767">
    <property type="entry name" value="DNA POLYMERASE III SUBUNIT CHI"/>
    <property type="match status" value="1"/>
</dbReference>
<name>A0A8J7PGI5_9PROT</name>
<organism evidence="1 2">
    <name type="scientific">Candidatus Paracaedimonas acanthamoebae</name>
    <dbReference type="NCBI Taxonomy" id="244581"/>
    <lineage>
        <taxon>Bacteria</taxon>
        <taxon>Pseudomonadati</taxon>
        <taxon>Pseudomonadota</taxon>
        <taxon>Alphaproteobacteria</taxon>
        <taxon>Holosporales</taxon>
        <taxon>Caedimonadaceae</taxon>
        <taxon>Candidatus Paracaedimonas</taxon>
    </lineage>
</organism>
<dbReference type="NCBIfam" id="NF004347">
    <property type="entry name" value="PRK05728.1-4"/>
    <property type="match status" value="1"/>
</dbReference>
<evidence type="ECO:0000313" key="1">
    <source>
        <dbReference type="EMBL" id="MBN9412485.1"/>
    </source>
</evidence>
<protein>
    <submittedName>
        <fullName evidence="1">DNA polymerase III subunit chi</fullName>
    </submittedName>
</protein>
<dbReference type="GO" id="GO:0006260">
    <property type="term" value="P:DNA replication"/>
    <property type="evidence" value="ECO:0007669"/>
    <property type="project" value="InterPro"/>
</dbReference>
<gene>
    <name evidence="1" type="ORF">J0H12_00965</name>
</gene>
<dbReference type="GO" id="GO:0003677">
    <property type="term" value="F:DNA binding"/>
    <property type="evidence" value="ECO:0007669"/>
    <property type="project" value="InterPro"/>
</dbReference>
<sequence length="151" mass="17318">MPEVSFYKLQKTSLEHSLPRLLEKIFQAQKKAVVLFGTPERLDAFNAMLWTYAQGSFLPHGSAKEGSAENQPIWLTTILENPNEAEILITIEDQEVNNFLTFLRCLDIYDGNDPEAEAKANDRKKKYKALGCSILMWHQDEKGAWHEMPPH</sequence>
<dbReference type="InterPro" id="IPR036768">
    <property type="entry name" value="PolIII_chi_sf"/>
</dbReference>
<dbReference type="Proteomes" id="UP000664414">
    <property type="component" value="Unassembled WGS sequence"/>
</dbReference>
<accession>A0A8J7PGI5</accession>
<dbReference type="GO" id="GO:0003887">
    <property type="term" value="F:DNA-directed DNA polymerase activity"/>
    <property type="evidence" value="ECO:0007669"/>
    <property type="project" value="InterPro"/>
</dbReference>
<dbReference type="GO" id="GO:0032298">
    <property type="term" value="P:positive regulation of DNA-templated DNA replication initiation"/>
    <property type="evidence" value="ECO:0007669"/>
    <property type="project" value="TreeGrafter"/>
</dbReference>